<dbReference type="InterPro" id="IPR001867">
    <property type="entry name" value="OmpR/PhoB-type_DNA-bd"/>
</dbReference>
<evidence type="ECO:0000256" key="2">
    <source>
        <dbReference type="PROSITE-ProRule" id="PRU01091"/>
    </source>
</evidence>
<dbReference type="GO" id="GO:0000160">
    <property type="term" value="P:phosphorelay signal transduction system"/>
    <property type="evidence" value="ECO:0007669"/>
    <property type="project" value="InterPro"/>
</dbReference>
<sequence>MYRAVWKEEPINCTNTVMCYISQLRKKLEPDPRHPKYIHTIRGVGYKFEKLSGK</sequence>
<proteinExistence type="predicted"/>
<dbReference type="EMBL" id="JAJBNC010000044">
    <property type="protein sequence ID" value="MCB5495511.1"/>
    <property type="molecule type" value="Genomic_DNA"/>
</dbReference>
<dbReference type="InterPro" id="IPR016032">
    <property type="entry name" value="Sig_transdc_resp-reg_C-effctor"/>
</dbReference>
<organism evidence="4 5">
    <name type="scientific">Mediterraneibacter gnavus</name>
    <name type="common">Ruminococcus gnavus</name>
    <dbReference type="NCBI Taxonomy" id="33038"/>
    <lineage>
        <taxon>Bacteria</taxon>
        <taxon>Bacillati</taxon>
        <taxon>Bacillota</taxon>
        <taxon>Clostridia</taxon>
        <taxon>Lachnospirales</taxon>
        <taxon>Lachnospiraceae</taxon>
        <taxon>Mediterraneibacter</taxon>
    </lineage>
</organism>
<keyword evidence="1 2" id="KW-0238">DNA-binding</keyword>
<evidence type="ECO:0000256" key="1">
    <source>
        <dbReference type="ARBA" id="ARBA00023125"/>
    </source>
</evidence>
<feature type="domain" description="OmpR/PhoB-type" evidence="3">
    <location>
        <begin position="1"/>
        <end position="50"/>
    </location>
</feature>
<protein>
    <submittedName>
        <fullName evidence="4">Helix-turn-helix domain-containing protein</fullName>
    </submittedName>
</protein>
<comment type="caution">
    <text evidence="4">The sequence shown here is derived from an EMBL/GenBank/DDBJ whole genome shotgun (WGS) entry which is preliminary data.</text>
</comment>
<dbReference type="PROSITE" id="PS51755">
    <property type="entry name" value="OMPR_PHOB"/>
    <property type="match status" value="1"/>
</dbReference>
<dbReference type="GO" id="GO:0003677">
    <property type="term" value="F:DNA binding"/>
    <property type="evidence" value="ECO:0007669"/>
    <property type="project" value="UniProtKB-UniRule"/>
</dbReference>
<dbReference type="InterPro" id="IPR036388">
    <property type="entry name" value="WH-like_DNA-bd_sf"/>
</dbReference>
<dbReference type="CDD" id="cd00383">
    <property type="entry name" value="trans_reg_C"/>
    <property type="match status" value="1"/>
</dbReference>
<reference evidence="4" key="1">
    <citation type="submission" date="2021-10" db="EMBL/GenBank/DDBJ databases">
        <title>Collection of gut derived symbiotic bacterial strains cultured from healthy donors.</title>
        <authorList>
            <person name="Lin H."/>
            <person name="Littmann E."/>
            <person name="Claire K."/>
            <person name="Pamer E."/>
        </authorList>
    </citation>
    <scope>NUCLEOTIDE SEQUENCE</scope>
    <source>
        <strain evidence="4">MSK.23.4</strain>
    </source>
</reference>
<name>A0AAJ1B223_MEDGN</name>
<evidence type="ECO:0000313" key="5">
    <source>
        <dbReference type="Proteomes" id="UP001297422"/>
    </source>
</evidence>
<feature type="DNA-binding region" description="OmpR/PhoB-type" evidence="2">
    <location>
        <begin position="1"/>
        <end position="50"/>
    </location>
</feature>
<dbReference type="SUPFAM" id="SSF46894">
    <property type="entry name" value="C-terminal effector domain of the bipartite response regulators"/>
    <property type="match status" value="1"/>
</dbReference>
<dbReference type="AlphaFoldDB" id="A0AAJ1B223"/>
<accession>A0AAJ1B223</accession>
<dbReference type="Gene3D" id="1.10.10.10">
    <property type="entry name" value="Winged helix-like DNA-binding domain superfamily/Winged helix DNA-binding domain"/>
    <property type="match status" value="1"/>
</dbReference>
<dbReference type="Pfam" id="PF00486">
    <property type="entry name" value="Trans_reg_C"/>
    <property type="match status" value="1"/>
</dbReference>
<gene>
    <name evidence="4" type="ORF">LIQ10_17525</name>
</gene>
<dbReference type="GO" id="GO:0006355">
    <property type="term" value="P:regulation of DNA-templated transcription"/>
    <property type="evidence" value="ECO:0007669"/>
    <property type="project" value="InterPro"/>
</dbReference>
<dbReference type="Proteomes" id="UP001297422">
    <property type="component" value="Unassembled WGS sequence"/>
</dbReference>
<evidence type="ECO:0000313" key="4">
    <source>
        <dbReference type="EMBL" id="MCB5495511.1"/>
    </source>
</evidence>
<evidence type="ECO:0000259" key="3">
    <source>
        <dbReference type="PROSITE" id="PS51755"/>
    </source>
</evidence>